<dbReference type="Pfam" id="PF02653">
    <property type="entry name" value="BPD_transp_2"/>
    <property type="match status" value="1"/>
</dbReference>
<dbReference type="Proteomes" id="UP000006294">
    <property type="component" value="Chromosome"/>
</dbReference>
<dbReference type="KEGG" id="axl:AXY_06670"/>
<accession>K0IWQ6</accession>
<evidence type="ECO:0000256" key="5">
    <source>
        <dbReference type="ARBA" id="ARBA00022597"/>
    </source>
</evidence>
<keyword evidence="5" id="KW-0762">Sugar transport</keyword>
<evidence type="ECO:0000256" key="2">
    <source>
        <dbReference type="ARBA" id="ARBA00022448"/>
    </source>
</evidence>
<evidence type="ECO:0000256" key="3">
    <source>
        <dbReference type="ARBA" id="ARBA00022475"/>
    </source>
</evidence>
<dbReference type="GO" id="GO:0005886">
    <property type="term" value="C:plasma membrane"/>
    <property type="evidence" value="ECO:0007669"/>
    <property type="project" value="UniProtKB-SubCell"/>
</dbReference>
<evidence type="ECO:0000256" key="7">
    <source>
        <dbReference type="ARBA" id="ARBA00022989"/>
    </source>
</evidence>
<proteinExistence type="predicted"/>
<name>K0IWQ6_AMPXN</name>
<feature type="transmembrane region" description="Helical" evidence="11">
    <location>
        <begin position="81"/>
        <end position="99"/>
    </location>
</feature>
<evidence type="ECO:0000256" key="9">
    <source>
        <dbReference type="ARBA" id="ARBA00035611"/>
    </source>
</evidence>
<reference evidence="12 13" key="1">
    <citation type="submission" date="2011-01" db="EMBL/GenBank/DDBJ databases">
        <title>Whole genome sequence of Amphibacillus xylinus NBRC 15112.</title>
        <authorList>
            <person name="Nakazawa H."/>
            <person name="Katano Y."/>
            <person name="Nakamura S."/>
            <person name="Sasagawa M."/>
            <person name="Fukada J."/>
            <person name="Arai T."/>
            <person name="Sasakura N."/>
            <person name="Mochizuki D."/>
            <person name="Hosoyama A."/>
            <person name="Harada K."/>
            <person name="Horikawa H."/>
            <person name="Kato Y."/>
            <person name="Harada T."/>
            <person name="Sasaki K."/>
            <person name="Sekiguchi M."/>
            <person name="Hodoyama M."/>
            <person name="Nishiko R."/>
            <person name="Narita H."/>
            <person name="Hanamaki A."/>
            <person name="Hata C."/>
            <person name="Konno Y."/>
            <person name="Niimura Y."/>
            <person name="Yamazaki S."/>
            <person name="Fujita N."/>
        </authorList>
    </citation>
    <scope>NUCLEOTIDE SEQUENCE [LARGE SCALE GENOMIC DNA]</scope>
    <source>
        <strain evidence="13">ATCC 51415 / DSM 6626 / JCM 7361 / LMG 17667 / NBRC 15112 / Ep01</strain>
    </source>
</reference>
<evidence type="ECO:0000256" key="8">
    <source>
        <dbReference type="ARBA" id="ARBA00023136"/>
    </source>
</evidence>
<comment type="subcellular location">
    <subcellularLocation>
        <location evidence="1">Cell membrane</location>
        <topology evidence="1">Multi-pass membrane protein</topology>
    </subcellularLocation>
</comment>
<protein>
    <recommendedName>
        <fullName evidence="10">Xylose transport system permease protein XylH</fullName>
    </recommendedName>
</protein>
<feature type="transmembrane region" description="Helical" evidence="11">
    <location>
        <begin position="38"/>
        <end position="69"/>
    </location>
</feature>
<keyword evidence="4" id="KW-0997">Cell inner membrane</keyword>
<evidence type="ECO:0000256" key="4">
    <source>
        <dbReference type="ARBA" id="ARBA00022519"/>
    </source>
</evidence>
<feature type="transmembrane region" description="Helical" evidence="11">
    <location>
        <begin position="6"/>
        <end position="26"/>
    </location>
</feature>
<keyword evidence="7 11" id="KW-1133">Transmembrane helix</keyword>
<dbReference type="eggNOG" id="COG4214">
    <property type="taxonomic scope" value="Bacteria"/>
</dbReference>
<evidence type="ECO:0000313" key="12">
    <source>
        <dbReference type="EMBL" id="BAM46799.1"/>
    </source>
</evidence>
<keyword evidence="8 11" id="KW-0472">Membrane</keyword>
<dbReference type="EMBL" id="AP012050">
    <property type="protein sequence ID" value="BAM46799.1"/>
    <property type="molecule type" value="Genomic_DNA"/>
</dbReference>
<dbReference type="GO" id="GO:0022857">
    <property type="term" value="F:transmembrane transporter activity"/>
    <property type="evidence" value="ECO:0007669"/>
    <property type="project" value="InterPro"/>
</dbReference>
<keyword evidence="6 11" id="KW-0812">Transmembrane</keyword>
<dbReference type="PANTHER" id="PTHR32196:SF32">
    <property type="entry name" value="XYLOSE TRANSPORT SYSTEM PERMEASE PROTEIN XYLH"/>
    <property type="match status" value="1"/>
</dbReference>
<keyword evidence="3" id="KW-1003">Cell membrane</keyword>
<dbReference type="InterPro" id="IPR001851">
    <property type="entry name" value="ABC_transp_permease"/>
</dbReference>
<evidence type="ECO:0000256" key="6">
    <source>
        <dbReference type="ARBA" id="ARBA00022692"/>
    </source>
</evidence>
<dbReference type="HOGENOM" id="CLU_028880_6_5_9"/>
<dbReference type="PANTHER" id="PTHR32196">
    <property type="entry name" value="ABC TRANSPORTER PERMEASE PROTEIN YPHD-RELATED-RELATED"/>
    <property type="match status" value="1"/>
</dbReference>
<evidence type="ECO:0000256" key="1">
    <source>
        <dbReference type="ARBA" id="ARBA00004651"/>
    </source>
</evidence>
<organism evidence="12 13">
    <name type="scientific">Amphibacillus xylanus (strain ATCC 51415 / DSM 6626 / JCM 7361 / LMG 17667 / NBRC 15112 / Ep01)</name>
    <dbReference type="NCBI Taxonomy" id="698758"/>
    <lineage>
        <taxon>Bacteria</taxon>
        <taxon>Bacillati</taxon>
        <taxon>Bacillota</taxon>
        <taxon>Bacilli</taxon>
        <taxon>Bacillales</taxon>
        <taxon>Bacillaceae</taxon>
        <taxon>Amphibacillus</taxon>
    </lineage>
</organism>
<evidence type="ECO:0000313" key="13">
    <source>
        <dbReference type="Proteomes" id="UP000006294"/>
    </source>
</evidence>
<dbReference type="STRING" id="698758.AXY_06670"/>
<sequence>MLYIFIIMGALSAIAGIILTSRLNAGTISAGDMYEMDAIASVVIGGTSLMGGVGTIVGSLLGALIMTSIDNGMSMMNLAPFWQYIVKGLILILAVWLDISSKKKNNA</sequence>
<comment type="function">
    <text evidence="9">Part of the binding-protein-dependent transport system for D-xylose. Probably responsible for the translocation of the substrate across the membrane.</text>
</comment>
<dbReference type="PATRIC" id="fig|698758.3.peg.670"/>
<keyword evidence="13" id="KW-1185">Reference proteome</keyword>
<gene>
    <name evidence="12" type="ordered locus">AXY_06670</name>
</gene>
<keyword evidence="2" id="KW-0813">Transport</keyword>
<evidence type="ECO:0000256" key="11">
    <source>
        <dbReference type="SAM" id="Phobius"/>
    </source>
</evidence>
<evidence type="ECO:0000256" key="10">
    <source>
        <dbReference type="ARBA" id="ARBA00035686"/>
    </source>
</evidence>
<dbReference type="AlphaFoldDB" id="K0IWQ6"/>